<proteinExistence type="predicted"/>
<reference evidence="1 2" key="1">
    <citation type="submission" date="2020-08" db="EMBL/GenBank/DDBJ databases">
        <title>Genome public.</title>
        <authorList>
            <person name="Liu C."/>
            <person name="Sun Q."/>
        </authorList>
    </citation>
    <scope>NUCLEOTIDE SEQUENCE [LARGE SCALE GENOMIC DNA]</scope>
    <source>
        <strain evidence="1 2">NSJ-46</strain>
    </source>
</reference>
<evidence type="ECO:0000313" key="2">
    <source>
        <dbReference type="Proteomes" id="UP000657421"/>
    </source>
</evidence>
<protein>
    <submittedName>
        <fullName evidence="1">His-Xaa-Ser system protein HxsD</fullName>
    </submittedName>
</protein>
<accession>A0ABR7NA34</accession>
<keyword evidence="2" id="KW-1185">Reference proteome</keyword>
<dbReference type="EMBL" id="JACRSZ010000007">
    <property type="protein sequence ID" value="MBC8573010.1"/>
    <property type="molecule type" value="Genomic_DNA"/>
</dbReference>
<dbReference type="NCBIfam" id="TIGR03976">
    <property type="entry name" value="chp_LLNDYxLRE"/>
    <property type="match status" value="1"/>
</dbReference>
<evidence type="ECO:0000313" key="1">
    <source>
        <dbReference type="EMBL" id="MBC8573010.1"/>
    </source>
</evidence>
<organism evidence="1 2">
    <name type="scientific">Jingyaoa shaoxingensis</name>
    <dbReference type="NCBI Taxonomy" id="2763671"/>
    <lineage>
        <taxon>Bacteria</taxon>
        <taxon>Bacillati</taxon>
        <taxon>Bacillota</taxon>
        <taxon>Clostridia</taxon>
        <taxon>Lachnospirales</taxon>
        <taxon>Lachnospiraceae</taxon>
        <taxon>Jingyaoa</taxon>
    </lineage>
</organism>
<gene>
    <name evidence="1" type="primary">hxsD</name>
    <name evidence="1" type="ORF">H8716_07940</name>
</gene>
<sequence>MLEYTILDDGKAEVRIKKELYPLKAVYRTAYLFMDDYYIGLDMDEVHFIIRFTGKDGRIDSDRVGRLQNELLNQCLKLAVGQDTQELRELIVTRALYSAFIPEEDTDESEEKEEKADEPDRYDLDEIAKAWYDE</sequence>
<name>A0ABR7NA34_9FIRM</name>
<dbReference type="RefSeq" id="WP_249308040.1">
    <property type="nucleotide sequence ID" value="NZ_JACRSZ010000007.1"/>
</dbReference>
<dbReference type="InterPro" id="IPR023974">
    <property type="entry name" value="HxsD"/>
</dbReference>
<dbReference type="Proteomes" id="UP000657421">
    <property type="component" value="Unassembled WGS sequence"/>
</dbReference>
<comment type="caution">
    <text evidence="1">The sequence shown here is derived from an EMBL/GenBank/DDBJ whole genome shotgun (WGS) entry which is preliminary data.</text>
</comment>